<comment type="caution">
    <text evidence="7">Lacks conserved residue(s) required for the propagation of feature annotation.</text>
</comment>
<dbReference type="EMBL" id="CAKJTG010000010">
    <property type="protein sequence ID" value="CAG9608458.1"/>
    <property type="molecule type" value="Genomic_DNA"/>
</dbReference>
<evidence type="ECO:0000313" key="11">
    <source>
        <dbReference type="EMBL" id="CAG9608458.1"/>
    </source>
</evidence>
<keyword evidence="3" id="KW-0902">Two-component regulatory system</keyword>
<dbReference type="RefSeq" id="WP_230496697.1">
    <property type="nucleotide sequence ID" value="NZ_CAKJTG010000010.1"/>
</dbReference>
<dbReference type="Gene3D" id="1.10.10.10">
    <property type="entry name" value="Winged helix-like DNA-binding domain superfamily/Winged helix DNA-binding domain"/>
    <property type="match status" value="1"/>
</dbReference>
<dbReference type="SMART" id="SM00448">
    <property type="entry name" value="REC"/>
    <property type="match status" value="1"/>
</dbReference>
<dbReference type="GO" id="GO:0006355">
    <property type="term" value="P:regulation of DNA-templated transcription"/>
    <property type="evidence" value="ECO:0007669"/>
    <property type="project" value="InterPro"/>
</dbReference>
<evidence type="ECO:0000259" key="10">
    <source>
        <dbReference type="PROSITE" id="PS51755"/>
    </source>
</evidence>
<dbReference type="GO" id="GO:0000156">
    <property type="term" value="F:phosphorelay response regulator activity"/>
    <property type="evidence" value="ECO:0007669"/>
    <property type="project" value="TreeGrafter"/>
</dbReference>
<evidence type="ECO:0000313" key="12">
    <source>
        <dbReference type="Proteomes" id="UP000789845"/>
    </source>
</evidence>
<comment type="caution">
    <text evidence="11">The sequence shown here is derived from an EMBL/GenBank/DDBJ whole genome shotgun (WGS) entry which is preliminary data.</text>
</comment>
<evidence type="ECO:0000256" key="8">
    <source>
        <dbReference type="PROSITE-ProRule" id="PRU01091"/>
    </source>
</evidence>
<dbReference type="GO" id="GO:0000976">
    <property type="term" value="F:transcription cis-regulatory region binding"/>
    <property type="evidence" value="ECO:0007669"/>
    <property type="project" value="TreeGrafter"/>
</dbReference>
<evidence type="ECO:0000256" key="4">
    <source>
        <dbReference type="ARBA" id="ARBA00023015"/>
    </source>
</evidence>
<keyword evidence="5 8" id="KW-0238">DNA-binding</keyword>
<dbReference type="GO" id="GO:0005829">
    <property type="term" value="C:cytosol"/>
    <property type="evidence" value="ECO:0007669"/>
    <property type="project" value="TreeGrafter"/>
</dbReference>
<dbReference type="PANTHER" id="PTHR48111">
    <property type="entry name" value="REGULATOR OF RPOS"/>
    <property type="match status" value="1"/>
</dbReference>
<dbReference type="SUPFAM" id="SSF46894">
    <property type="entry name" value="C-terminal effector domain of the bipartite response regulators"/>
    <property type="match status" value="1"/>
</dbReference>
<dbReference type="PANTHER" id="PTHR48111:SF1">
    <property type="entry name" value="TWO-COMPONENT RESPONSE REGULATOR ORR33"/>
    <property type="match status" value="1"/>
</dbReference>
<evidence type="ECO:0000256" key="3">
    <source>
        <dbReference type="ARBA" id="ARBA00023012"/>
    </source>
</evidence>
<evidence type="ECO:0000256" key="1">
    <source>
        <dbReference type="ARBA" id="ARBA00004496"/>
    </source>
</evidence>
<dbReference type="InterPro" id="IPR001867">
    <property type="entry name" value="OmpR/PhoB-type_DNA-bd"/>
</dbReference>
<dbReference type="SUPFAM" id="SSF52172">
    <property type="entry name" value="CheY-like"/>
    <property type="match status" value="1"/>
</dbReference>
<protein>
    <submittedName>
        <fullName evidence="11">Transcriptional regulatory protein SrrA</fullName>
    </submittedName>
</protein>
<dbReference type="InterPro" id="IPR001789">
    <property type="entry name" value="Sig_transdc_resp-reg_receiver"/>
</dbReference>
<dbReference type="SMART" id="SM00862">
    <property type="entry name" value="Trans_reg_C"/>
    <property type="match status" value="1"/>
</dbReference>
<organism evidence="11 12">
    <name type="scientific">Pseudoneobacillus rhizosphaerae</name>
    <dbReference type="NCBI Taxonomy" id="2880968"/>
    <lineage>
        <taxon>Bacteria</taxon>
        <taxon>Bacillati</taxon>
        <taxon>Bacillota</taxon>
        <taxon>Bacilli</taxon>
        <taxon>Bacillales</taxon>
        <taxon>Bacillaceae</taxon>
        <taxon>Pseudoneobacillus</taxon>
    </lineage>
</organism>
<evidence type="ECO:0000256" key="5">
    <source>
        <dbReference type="ARBA" id="ARBA00023125"/>
    </source>
</evidence>
<feature type="DNA-binding region" description="OmpR/PhoB-type" evidence="8">
    <location>
        <begin position="127"/>
        <end position="225"/>
    </location>
</feature>
<dbReference type="PROSITE" id="PS51755">
    <property type="entry name" value="OMPR_PHOB"/>
    <property type="match status" value="1"/>
</dbReference>
<proteinExistence type="predicted"/>
<dbReference type="Pfam" id="PF00072">
    <property type="entry name" value="Response_reg"/>
    <property type="match status" value="1"/>
</dbReference>
<keyword evidence="2" id="KW-0597">Phosphoprotein</keyword>
<dbReference type="Pfam" id="PF00486">
    <property type="entry name" value="Trans_reg_C"/>
    <property type="match status" value="1"/>
</dbReference>
<dbReference type="PROSITE" id="PS50110">
    <property type="entry name" value="RESPONSE_REGULATORY"/>
    <property type="match status" value="1"/>
</dbReference>
<dbReference type="InterPro" id="IPR011006">
    <property type="entry name" value="CheY-like_superfamily"/>
</dbReference>
<keyword evidence="4" id="KW-0805">Transcription regulation</keyword>
<reference evidence="11" key="1">
    <citation type="submission" date="2021-10" db="EMBL/GenBank/DDBJ databases">
        <authorList>
            <person name="Criscuolo A."/>
        </authorList>
    </citation>
    <scope>NUCLEOTIDE SEQUENCE</scope>
    <source>
        <strain evidence="11">CIP111885</strain>
    </source>
</reference>
<dbReference type="InterPro" id="IPR036388">
    <property type="entry name" value="WH-like_DNA-bd_sf"/>
</dbReference>
<keyword evidence="6" id="KW-0804">Transcription</keyword>
<evidence type="ECO:0000256" key="7">
    <source>
        <dbReference type="PROSITE-ProRule" id="PRU00169"/>
    </source>
</evidence>
<feature type="domain" description="Response regulatory" evidence="9">
    <location>
        <begin position="4"/>
        <end position="116"/>
    </location>
</feature>
<dbReference type="FunFam" id="1.10.10.10:FF:000018">
    <property type="entry name" value="DNA-binding response regulator ResD"/>
    <property type="match status" value="1"/>
</dbReference>
<feature type="domain" description="OmpR/PhoB-type" evidence="10">
    <location>
        <begin position="127"/>
        <end position="225"/>
    </location>
</feature>
<evidence type="ECO:0000259" key="9">
    <source>
        <dbReference type="PROSITE" id="PS50110"/>
    </source>
</evidence>
<name>A0A9C7G9Y9_9BACI</name>
<evidence type="ECO:0000256" key="2">
    <source>
        <dbReference type="ARBA" id="ARBA00022553"/>
    </source>
</evidence>
<dbReference type="GO" id="GO:0032993">
    <property type="term" value="C:protein-DNA complex"/>
    <property type="evidence" value="ECO:0007669"/>
    <property type="project" value="TreeGrafter"/>
</dbReference>
<dbReference type="Gene3D" id="3.40.50.2300">
    <property type="match status" value="1"/>
</dbReference>
<evidence type="ECO:0000256" key="6">
    <source>
        <dbReference type="ARBA" id="ARBA00023163"/>
    </source>
</evidence>
<dbReference type="Proteomes" id="UP000789845">
    <property type="component" value="Unassembled WGS sequence"/>
</dbReference>
<dbReference type="InterPro" id="IPR039420">
    <property type="entry name" value="WalR-like"/>
</dbReference>
<keyword evidence="12" id="KW-1185">Reference proteome</keyword>
<gene>
    <name evidence="11" type="primary">srrA_4</name>
    <name evidence="11" type="ORF">NEOCIP111885_02152</name>
</gene>
<comment type="subcellular location">
    <subcellularLocation>
        <location evidence="1">Cytoplasm</location>
    </subcellularLocation>
</comment>
<accession>A0A9C7G9Y9</accession>
<dbReference type="AlphaFoldDB" id="A0A9C7G9Y9"/>
<sequence>MEKKLLIIEEDSQTSNKLSQFFEPYFEVHPFNNGLLGLITAIESKPNIVIINHSLLNVNSLELCRQMRQKLNSIIIVLGKPLSEEATIKYFEAGADDVITYPVTFPILLCKINVLLDHISAKKSAEDDKIQFGRLKMNKVTFKVHYDKKVLNFTKKEFSILWTLVKKQDEVVTREELLRVVWSYEHLDDDRMIDTHLNRIRKKLKQNSIHINIKTVWGIGYKLHVDENETVEIVETK</sequence>
<dbReference type="CDD" id="cd00383">
    <property type="entry name" value="trans_reg_C"/>
    <property type="match status" value="1"/>
</dbReference>
<dbReference type="InterPro" id="IPR016032">
    <property type="entry name" value="Sig_transdc_resp-reg_C-effctor"/>
</dbReference>